<reference evidence="3" key="1">
    <citation type="submission" date="2014-12" db="EMBL/GenBank/DDBJ databases">
        <title>Insight into the proteome of Arion vulgaris.</title>
        <authorList>
            <person name="Aradska J."/>
            <person name="Bulat T."/>
            <person name="Smidak R."/>
            <person name="Sarate P."/>
            <person name="Gangsoo J."/>
            <person name="Sialana F."/>
            <person name="Bilban M."/>
            <person name="Lubec G."/>
        </authorList>
    </citation>
    <scope>NUCLEOTIDE SEQUENCE</scope>
    <source>
        <tissue evidence="3">Skin</tissue>
    </source>
</reference>
<dbReference type="GO" id="GO:0003980">
    <property type="term" value="F:UDP-glucose:glycoprotein glucosyltransferase activity"/>
    <property type="evidence" value="ECO:0007669"/>
    <property type="project" value="InterPro"/>
</dbReference>
<dbReference type="GO" id="GO:0036503">
    <property type="term" value="P:ERAD pathway"/>
    <property type="evidence" value="ECO:0007669"/>
    <property type="project" value="TreeGrafter"/>
</dbReference>
<sequence>GNSLLYLNGLSVDLDGYDIFTLMDVMSSEAKLVEGLHSLGLKGSDLQKFLQLDLADSEESKYAVDIRHSAVQYLNDLGKDKKYSSWPNSIQDFLRPTFPGMLRHIAKNIFHLVFVVNPASSTSRSLLKMAEAFLVHKAPLRLGVVFSVNSDRDVTGFTDAGVALVRAFNFISGDKTAAKGLSFITDVYEKSGGVELNADAVIAEFALQYPG</sequence>
<name>A0A0B7A6I0_9EUPU</name>
<organism evidence="3">
    <name type="scientific">Arion vulgaris</name>
    <dbReference type="NCBI Taxonomy" id="1028688"/>
    <lineage>
        <taxon>Eukaryota</taxon>
        <taxon>Metazoa</taxon>
        <taxon>Spiralia</taxon>
        <taxon>Lophotrochozoa</taxon>
        <taxon>Mollusca</taxon>
        <taxon>Gastropoda</taxon>
        <taxon>Heterobranchia</taxon>
        <taxon>Euthyneura</taxon>
        <taxon>Panpulmonata</taxon>
        <taxon>Eupulmonata</taxon>
        <taxon>Stylommatophora</taxon>
        <taxon>Helicina</taxon>
        <taxon>Arionoidea</taxon>
        <taxon>Arionidae</taxon>
        <taxon>Arion</taxon>
    </lineage>
</organism>
<dbReference type="InterPro" id="IPR009448">
    <property type="entry name" value="UDP-g_GGtrans"/>
</dbReference>
<dbReference type="InterPro" id="IPR040692">
    <property type="entry name" value="UGGT_TRXL_3"/>
</dbReference>
<evidence type="ECO:0000259" key="2">
    <source>
        <dbReference type="Pfam" id="PF18402"/>
    </source>
</evidence>
<gene>
    <name evidence="3" type="primary">ORF96347</name>
</gene>
<dbReference type="EMBL" id="HACG01028766">
    <property type="protein sequence ID" value="CEK75631.1"/>
    <property type="molecule type" value="Transcribed_RNA"/>
</dbReference>
<dbReference type="GO" id="GO:0018279">
    <property type="term" value="P:protein N-linked glycosylation via asparagine"/>
    <property type="evidence" value="ECO:0007669"/>
    <property type="project" value="TreeGrafter"/>
</dbReference>
<feature type="non-terminal residue" evidence="3">
    <location>
        <position position="1"/>
    </location>
</feature>
<evidence type="ECO:0000313" key="3">
    <source>
        <dbReference type="EMBL" id="CEK75631.1"/>
    </source>
</evidence>
<protein>
    <submittedName>
        <fullName evidence="3">Uncharacterized protein</fullName>
    </submittedName>
</protein>
<dbReference type="PANTHER" id="PTHR11226:SF0">
    <property type="entry name" value="UDP-GLUCOSE:GLYCOPROTEIN GLUCOSYLTRANSFERASE"/>
    <property type="match status" value="1"/>
</dbReference>
<evidence type="ECO:0000259" key="1">
    <source>
        <dbReference type="Pfam" id="PF18401"/>
    </source>
</evidence>
<dbReference type="Pfam" id="PF18402">
    <property type="entry name" value="Thioredoxin_14"/>
    <property type="match status" value="1"/>
</dbReference>
<proteinExistence type="predicted"/>
<dbReference type="InterPro" id="IPR040694">
    <property type="entry name" value="UGGT_TRXL_2"/>
</dbReference>
<feature type="domain" description="UGGT thioredoxin-like" evidence="2">
    <location>
        <begin position="64"/>
        <end position="194"/>
    </location>
</feature>
<accession>A0A0B7A6I0</accession>
<dbReference type="AlphaFoldDB" id="A0A0B7A6I0"/>
<dbReference type="PANTHER" id="PTHR11226">
    <property type="entry name" value="UDP-GLUCOSE GLYCOPROTEIN:GLUCOSYLTRANSFERASE"/>
    <property type="match status" value="1"/>
</dbReference>
<dbReference type="GO" id="GO:0051082">
    <property type="term" value="F:unfolded protein binding"/>
    <property type="evidence" value="ECO:0007669"/>
    <property type="project" value="TreeGrafter"/>
</dbReference>
<dbReference type="Pfam" id="PF18401">
    <property type="entry name" value="Thioredoxin_13"/>
    <property type="match status" value="1"/>
</dbReference>
<feature type="non-terminal residue" evidence="3">
    <location>
        <position position="211"/>
    </location>
</feature>
<dbReference type="GO" id="GO:0005783">
    <property type="term" value="C:endoplasmic reticulum"/>
    <property type="evidence" value="ECO:0007669"/>
    <property type="project" value="TreeGrafter"/>
</dbReference>
<feature type="domain" description="UGGT thioredoxin-like" evidence="1">
    <location>
        <begin position="1"/>
        <end position="58"/>
    </location>
</feature>